<dbReference type="InParanoid" id="H2Y3T9"/>
<accession>H2Y3T9</accession>
<organism evidence="2 3">
    <name type="scientific">Ciona intestinalis</name>
    <name type="common">Transparent sea squirt</name>
    <name type="synonym">Ascidia intestinalis</name>
    <dbReference type="NCBI Taxonomy" id="7719"/>
    <lineage>
        <taxon>Eukaryota</taxon>
        <taxon>Metazoa</taxon>
        <taxon>Chordata</taxon>
        <taxon>Tunicata</taxon>
        <taxon>Ascidiacea</taxon>
        <taxon>Phlebobranchia</taxon>
        <taxon>Cionidae</taxon>
        <taxon>Ciona</taxon>
    </lineage>
</organism>
<name>H2Y3T9_CIOIN</name>
<dbReference type="HOGENOM" id="CLU_2489015_0_0_1"/>
<feature type="compositionally biased region" description="Polar residues" evidence="1">
    <location>
        <begin position="16"/>
        <end position="25"/>
    </location>
</feature>
<proteinExistence type="predicted"/>
<reference evidence="3" key="1">
    <citation type="journal article" date="2002" name="Science">
        <title>The draft genome of Ciona intestinalis: insights into chordate and vertebrate origins.</title>
        <authorList>
            <person name="Dehal P."/>
            <person name="Satou Y."/>
            <person name="Campbell R.K."/>
            <person name="Chapman J."/>
            <person name="Degnan B."/>
            <person name="De Tomaso A."/>
            <person name="Davidson B."/>
            <person name="Di Gregorio A."/>
            <person name="Gelpke M."/>
            <person name="Goodstein D.M."/>
            <person name="Harafuji N."/>
            <person name="Hastings K.E."/>
            <person name="Ho I."/>
            <person name="Hotta K."/>
            <person name="Huang W."/>
            <person name="Kawashima T."/>
            <person name="Lemaire P."/>
            <person name="Martinez D."/>
            <person name="Meinertzhagen I.A."/>
            <person name="Necula S."/>
            <person name="Nonaka M."/>
            <person name="Putnam N."/>
            <person name="Rash S."/>
            <person name="Saiga H."/>
            <person name="Satake M."/>
            <person name="Terry A."/>
            <person name="Yamada L."/>
            <person name="Wang H.G."/>
            <person name="Awazu S."/>
            <person name="Azumi K."/>
            <person name="Boore J."/>
            <person name="Branno M."/>
            <person name="Chin-Bow S."/>
            <person name="DeSantis R."/>
            <person name="Doyle S."/>
            <person name="Francino P."/>
            <person name="Keys D.N."/>
            <person name="Haga S."/>
            <person name="Hayashi H."/>
            <person name="Hino K."/>
            <person name="Imai K.S."/>
            <person name="Inaba K."/>
            <person name="Kano S."/>
            <person name="Kobayashi K."/>
            <person name="Kobayashi M."/>
            <person name="Lee B.I."/>
            <person name="Makabe K.W."/>
            <person name="Manohar C."/>
            <person name="Matassi G."/>
            <person name="Medina M."/>
            <person name="Mochizuki Y."/>
            <person name="Mount S."/>
            <person name="Morishita T."/>
            <person name="Miura S."/>
            <person name="Nakayama A."/>
            <person name="Nishizaka S."/>
            <person name="Nomoto H."/>
            <person name="Ohta F."/>
            <person name="Oishi K."/>
            <person name="Rigoutsos I."/>
            <person name="Sano M."/>
            <person name="Sasaki A."/>
            <person name="Sasakura Y."/>
            <person name="Shoguchi E."/>
            <person name="Shin-i T."/>
            <person name="Spagnuolo A."/>
            <person name="Stainier D."/>
            <person name="Suzuki M.M."/>
            <person name="Tassy O."/>
            <person name="Takatori N."/>
            <person name="Tokuoka M."/>
            <person name="Yagi K."/>
            <person name="Yoshizaki F."/>
            <person name="Wada S."/>
            <person name="Zhang C."/>
            <person name="Hyatt P.D."/>
            <person name="Larimer F."/>
            <person name="Detter C."/>
            <person name="Doggett N."/>
            <person name="Glavina T."/>
            <person name="Hawkins T."/>
            <person name="Richardson P."/>
            <person name="Lucas S."/>
            <person name="Kohara Y."/>
            <person name="Levine M."/>
            <person name="Satoh N."/>
            <person name="Rokhsar D.S."/>
        </authorList>
    </citation>
    <scope>NUCLEOTIDE SEQUENCE [LARGE SCALE GENOMIC DNA]</scope>
</reference>
<dbReference type="EMBL" id="EAAA01002736">
    <property type="status" value="NOT_ANNOTATED_CDS"/>
    <property type="molecule type" value="Genomic_DNA"/>
</dbReference>
<feature type="region of interest" description="Disordered" evidence="1">
    <location>
        <begin position="16"/>
        <end position="49"/>
    </location>
</feature>
<evidence type="ECO:0000313" key="2">
    <source>
        <dbReference type="Ensembl" id="ENSCINP00000036575.1"/>
    </source>
</evidence>
<reference evidence="2" key="4">
    <citation type="submission" date="2025-09" db="UniProtKB">
        <authorList>
            <consortium name="Ensembl"/>
        </authorList>
    </citation>
    <scope>IDENTIFICATION</scope>
</reference>
<evidence type="ECO:0000313" key="3">
    <source>
        <dbReference type="Proteomes" id="UP000008144"/>
    </source>
</evidence>
<dbReference type="Ensembl" id="ENSCINT00000036176.1">
    <property type="protein sequence ID" value="ENSCINP00000036575.1"/>
    <property type="gene ID" value="ENSCING00000018807.1"/>
</dbReference>
<reference evidence="2" key="3">
    <citation type="submission" date="2025-08" db="UniProtKB">
        <authorList>
            <consortium name="Ensembl"/>
        </authorList>
    </citation>
    <scope>IDENTIFICATION</scope>
</reference>
<reference evidence="2" key="2">
    <citation type="journal article" date="2008" name="Genome Biol.">
        <title>Improved genome assembly and evidence-based global gene model set for the chordate Ciona intestinalis: new insight into intron and operon populations.</title>
        <authorList>
            <person name="Satou Y."/>
            <person name="Mineta K."/>
            <person name="Ogasawara M."/>
            <person name="Sasakura Y."/>
            <person name="Shoguchi E."/>
            <person name="Ueno K."/>
            <person name="Yamada L."/>
            <person name="Matsumoto J."/>
            <person name="Wasserscheid J."/>
            <person name="Dewar K."/>
            <person name="Wiley G.B."/>
            <person name="Macmil S.L."/>
            <person name="Roe B.A."/>
            <person name="Zeller R.W."/>
            <person name="Hastings K.E."/>
            <person name="Lemaire P."/>
            <person name="Lindquist E."/>
            <person name="Endo T."/>
            <person name="Hotta K."/>
            <person name="Inaba K."/>
        </authorList>
    </citation>
    <scope>NUCLEOTIDE SEQUENCE [LARGE SCALE GENOMIC DNA]</scope>
    <source>
        <strain evidence="2">wild type</strain>
    </source>
</reference>
<sequence>TWCLLPRCADSLFQRSKNAGSSSRVKATAPRKADEGQQPRLPTRSQPARNRQLLLTLHEYKGEDEVKLKHGCHQSTQLFIIFSINNV</sequence>
<protein>
    <submittedName>
        <fullName evidence="2">Uncharacterized protein</fullName>
    </submittedName>
</protein>
<dbReference type="Proteomes" id="UP000008144">
    <property type="component" value="Chromosome 8"/>
</dbReference>
<evidence type="ECO:0000256" key="1">
    <source>
        <dbReference type="SAM" id="MobiDB-lite"/>
    </source>
</evidence>
<keyword evidence="3" id="KW-1185">Reference proteome</keyword>
<dbReference type="AlphaFoldDB" id="H2Y3T9"/>